<evidence type="ECO:0000256" key="5">
    <source>
        <dbReference type="ARBA" id="ARBA00023172"/>
    </source>
</evidence>
<dbReference type="InterPro" id="IPR012337">
    <property type="entry name" value="RNaseH-like_sf"/>
</dbReference>
<dbReference type="Proteomes" id="UP001476282">
    <property type="component" value="Unassembled WGS sequence"/>
</dbReference>
<dbReference type="Gene3D" id="3.30.420.10">
    <property type="entry name" value="Ribonuclease H-like superfamily/Ribonuclease H"/>
    <property type="match status" value="1"/>
</dbReference>
<dbReference type="InterPro" id="IPR001598">
    <property type="entry name" value="Transposase_IS30_CS"/>
</dbReference>
<dbReference type="RefSeq" id="WP_353568032.1">
    <property type="nucleotide sequence ID" value="NZ_BAABRI010000019.1"/>
</dbReference>
<dbReference type="InterPro" id="IPR053392">
    <property type="entry name" value="Transposase_IS30-like"/>
</dbReference>
<dbReference type="EMBL" id="BAABRI010000019">
    <property type="protein sequence ID" value="GAA5483930.1"/>
    <property type="molecule type" value="Genomic_DNA"/>
</dbReference>
<sequence length="321" mass="36658">MPTYSRLTREQRYTIEAMNRNGSEQKEIAEVIGKHPSTVSRELRRLGEATRYCCVAADRHACSLMGGGKPVDTALLAIAETKLREEQWSPEQISAWMELEGYGSLSHETIYQHIYRDKEQGGDLHAHLRHRCKSYRKRGSERESRGRLKNQVMIDERPKIVDERTRIGDWEMDTVIGKPGGPVLVTMVERVSRYTLMRLATSKEAVAVGAAILSAMRDIREKVLTQTYDNGKEFALHELLAELLEADAYFAHPYHSWERGLNENTNGLIRQYFPKGTDFSMITEEQIAAVETKLNRRPRKCLDFKTPHDIFNSPPPIALAA</sequence>
<comment type="function">
    <text evidence="1">Required for the transposition of the insertion element.</text>
</comment>
<accession>A0ABP9UQV1</accession>
<dbReference type="Pfam" id="PF13936">
    <property type="entry name" value="HTH_38"/>
    <property type="match status" value="1"/>
</dbReference>
<evidence type="ECO:0000256" key="1">
    <source>
        <dbReference type="ARBA" id="ARBA00002190"/>
    </source>
</evidence>
<dbReference type="PROSITE" id="PS01043">
    <property type="entry name" value="TRANSPOSASE_IS30"/>
    <property type="match status" value="1"/>
</dbReference>
<gene>
    <name evidence="7" type="ORF">Hsar01_03167</name>
</gene>
<evidence type="ECO:0000313" key="7">
    <source>
        <dbReference type="EMBL" id="GAA5483930.1"/>
    </source>
</evidence>
<reference evidence="7 8" key="1">
    <citation type="submission" date="2024-02" db="EMBL/GenBank/DDBJ databases">
        <title>Haloferula sargassicola NBRC 104335.</title>
        <authorList>
            <person name="Ichikawa N."/>
            <person name="Katano-Makiyama Y."/>
            <person name="Hidaka K."/>
        </authorList>
    </citation>
    <scope>NUCLEOTIDE SEQUENCE [LARGE SCALE GENOMIC DNA]</scope>
    <source>
        <strain evidence="7 8">NBRC 104335</strain>
    </source>
</reference>
<keyword evidence="5" id="KW-0233">DNA recombination</keyword>
<name>A0ABP9UQV1_9BACT</name>
<dbReference type="InterPro" id="IPR036397">
    <property type="entry name" value="RNaseH_sf"/>
</dbReference>
<evidence type="ECO:0000256" key="2">
    <source>
        <dbReference type="ARBA" id="ARBA00006363"/>
    </source>
</evidence>
<dbReference type="PANTHER" id="PTHR10948:SF23">
    <property type="entry name" value="TRANSPOSASE INSI FOR INSERTION SEQUENCE ELEMENT IS30A-RELATED"/>
    <property type="match status" value="1"/>
</dbReference>
<keyword evidence="3" id="KW-0815">Transposition</keyword>
<dbReference type="NCBIfam" id="NF033563">
    <property type="entry name" value="transpos_IS30"/>
    <property type="match status" value="1"/>
</dbReference>
<evidence type="ECO:0000259" key="6">
    <source>
        <dbReference type="PROSITE" id="PS50994"/>
    </source>
</evidence>
<dbReference type="InterPro" id="IPR025246">
    <property type="entry name" value="IS30-like_HTH"/>
</dbReference>
<comment type="caution">
    <text evidence="7">The sequence shown here is derived from an EMBL/GenBank/DDBJ whole genome shotgun (WGS) entry which is preliminary data.</text>
</comment>
<comment type="similarity">
    <text evidence="2">Belongs to the transposase IS30 family.</text>
</comment>
<evidence type="ECO:0000256" key="3">
    <source>
        <dbReference type="ARBA" id="ARBA00022578"/>
    </source>
</evidence>
<evidence type="ECO:0000256" key="4">
    <source>
        <dbReference type="ARBA" id="ARBA00023125"/>
    </source>
</evidence>
<dbReference type="InterPro" id="IPR051917">
    <property type="entry name" value="Transposase-Integrase"/>
</dbReference>
<protein>
    <submittedName>
        <fullName evidence="7">IS30 family transposase ISPlu1</fullName>
    </submittedName>
</protein>
<proteinExistence type="inferred from homology"/>
<evidence type="ECO:0000313" key="8">
    <source>
        <dbReference type="Proteomes" id="UP001476282"/>
    </source>
</evidence>
<dbReference type="SUPFAM" id="SSF53098">
    <property type="entry name" value="Ribonuclease H-like"/>
    <property type="match status" value="1"/>
</dbReference>
<keyword evidence="4" id="KW-0238">DNA-binding</keyword>
<organism evidence="7 8">
    <name type="scientific">Haloferula sargassicola</name>
    <dbReference type="NCBI Taxonomy" id="490096"/>
    <lineage>
        <taxon>Bacteria</taxon>
        <taxon>Pseudomonadati</taxon>
        <taxon>Verrucomicrobiota</taxon>
        <taxon>Verrucomicrobiia</taxon>
        <taxon>Verrucomicrobiales</taxon>
        <taxon>Verrucomicrobiaceae</taxon>
        <taxon>Haloferula</taxon>
    </lineage>
</organism>
<keyword evidence="8" id="KW-1185">Reference proteome</keyword>
<dbReference type="PANTHER" id="PTHR10948">
    <property type="entry name" value="TRANSPOSASE"/>
    <property type="match status" value="1"/>
</dbReference>
<dbReference type="PROSITE" id="PS50994">
    <property type="entry name" value="INTEGRASE"/>
    <property type="match status" value="1"/>
</dbReference>
<feature type="domain" description="Integrase catalytic" evidence="6">
    <location>
        <begin position="154"/>
        <end position="315"/>
    </location>
</feature>
<dbReference type="InterPro" id="IPR001584">
    <property type="entry name" value="Integrase_cat-core"/>
</dbReference>